<organism evidence="2 3">
    <name type="scientific">Helicobacter pylori</name>
    <name type="common">Campylobacter pylori</name>
    <dbReference type="NCBI Taxonomy" id="210"/>
    <lineage>
        <taxon>Bacteria</taxon>
        <taxon>Pseudomonadati</taxon>
        <taxon>Campylobacterota</taxon>
        <taxon>Epsilonproteobacteria</taxon>
        <taxon>Campylobacterales</taxon>
        <taxon>Helicobacteraceae</taxon>
        <taxon>Helicobacter</taxon>
    </lineage>
</organism>
<gene>
    <name evidence="2" type="ORF">EC574_01140</name>
</gene>
<dbReference type="EMBL" id="RJIC01000001">
    <property type="protein sequence ID" value="RVZ65927.1"/>
    <property type="molecule type" value="Genomic_DNA"/>
</dbReference>
<dbReference type="Proteomes" id="UP000288704">
    <property type="component" value="Unassembled WGS sequence"/>
</dbReference>
<evidence type="ECO:0000313" key="3">
    <source>
        <dbReference type="Proteomes" id="UP000288704"/>
    </source>
</evidence>
<accession>A0A438ZQ07</accession>
<reference evidence="2 3" key="1">
    <citation type="submission" date="2018-10" db="EMBL/GenBank/DDBJ databases">
        <title>Genetic determinants and prediction of antibiotic resistance phenotypes in Helicobacter pylori.</title>
        <authorList>
            <person name="Wagner K."/>
        </authorList>
    </citation>
    <scope>NUCLEOTIDE SEQUENCE [LARGE SCALE GENOMIC DNA]</scope>
    <source>
        <strain evidence="2 3">ZH117</strain>
    </source>
</reference>
<dbReference type="RefSeq" id="WP_127980089.1">
    <property type="nucleotide sequence ID" value="NZ_RJIC01000001.1"/>
</dbReference>
<feature type="transmembrane region" description="Helical" evidence="1">
    <location>
        <begin position="12"/>
        <end position="31"/>
    </location>
</feature>
<evidence type="ECO:0000313" key="2">
    <source>
        <dbReference type="EMBL" id="RVZ65927.1"/>
    </source>
</evidence>
<dbReference type="AlphaFoldDB" id="A0A438ZQ07"/>
<evidence type="ECO:0008006" key="4">
    <source>
        <dbReference type="Google" id="ProtNLM"/>
    </source>
</evidence>
<comment type="caution">
    <text evidence="2">The sequence shown here is derived from an EMBL/GenBank/DDBJ whole genome shotgun (WGS) entry which is preliminary data.</text>
</comment>
<evidence type="ECO:0000256" key="1">
    <source>
        <dbReference type="SAM" id="Phobius"/>
    </source>
</evidence>
<protein>
    <recommendedName>
        <fullName evidence="4">Outer membrane family protein</fullName>
    </recommendedName>
</protein>
<keyword evidence="1" id="KW-0812">Transmembrane</keyword>
<sequence length="419" mass="47204">MQYKKNKKNKKRYYYLALGIFFLNGLSLKALEIAVKPFGYLGLLYNQGAQKNPHSYVGALARLGVDFSYSNGWSFGIGAIGAWNIYNKQRLANLYISLGNFFGNPNNVKPYLSAGDVSDAYLQYANQRFKIALGRFNTDFVDFDWIGGNIQGVSVAFKQNSMRYFGIFMDSMLYNGHQINKEQGNRIATSLNALASYDPVSKRLYVGGEVFVLGAEYRHENLKVVPFILTDTRLPLPTQNVLVQVGGKLEYDASLAKGFTSRTLVHGMYQYGNTDSATNAKNAGLFLIDQTFKYKIFNFGTGFYIVPARNNKGYLWTFNDRTKFYGRGINAPGVPAIYFANSSVSGYVFLGLKTKRVRLDAMVAFGDYQEYSLMSSFRVWTYRSLSFDMGGGYVYAYNSKATRKSLGNSSFVFFGKFLF</sequence>
<name>A0A438ZQ07_HELPX</name>
<keyword evidence="1" id="KW-1133">Transmembrane helix</keyword>
<keyword evidence="1" id="KW-0472">Membrane</keyword>
<proteinExistence type="predicted"/>